<sequence>MSSLYEQIKMLYDQELYSNVIALANFILSLSDHNSELLPPQAKFLTYVHCADSYFHLSKYRKAESLYKKSLQFRKCLLKSKGATKPPPDGQKELMSDIDIKYQIHLCLVKLKNTQEALQVLQGIPGKQRSAKVNMALAKMFQEQGMERSAITTYKEVLRECPLALNAVEGLLALGVKGIEVNSMIVNSITNSPSLEWLNIWIKGHAHIHNREYSHAITAFRSLDNANYFRDNVTLLITMGECYYFAGDDKNALTCLRRARTIEPDLTKGLDIYAAVLYKTQNTKELEKLIPAITQTSEYTAEQYIAMAYALYAARKFSRASTLIVQAINLSPYSIEAIILWGNILIDQKKYQEALHHFRKAALLKPHRYEPHKGLVDCYVGMHRLREALNIASTGCKLLGHTPRALTLYSSVLMKDPVSVGKAKNLLEKALSQEESFLPAVYLLAEIYEQEMNLEAAIELLERQVEILPTSKFHQMLGDLWARIHNQEKALDHYAIALNLDPCNRRALEGLHRLDSTSTKLESTYYMTVGDEHADTTYDVGDGLPDTDNDEGADESETEAVWSDMDLEANSQ</sequence>
<dbReference type="CTD" id="31594"/>
<accession>A0A6J0BCA8</accession>
<evidence type="ECO:0000256" key="1">
    <source>
        <dbReference type="ARBA" id="ARBA00022803"/>
    </source>
</evidence>
<dbReference type="Pfam" id="PF12895">
    <property type="entry name" value="ANAPC3"/>
    <property type="match status" value="1"/>
</dbReference>
<dbReference type="FunCoup" id="A0A6J0BCA8">
    <property type="interactions" value="702"/>
</dbReference>
<evidence type="ECO:0000313" key="5">
    <source>
        <dbReference type="RefSeq" id="XP_015512554.1"/>
    </source>
</evidence>
<dbReference type="GO" id="GO:0005680">
    <property type="term" value="C:anaphase-promoting complex"/>
    <property type="evidence" value="ECO:0007669"/>
    <property type="project" value="TreeGrafter"/>
</dbReference>
<evidence type="ECO:0000256" key="3">
    <source>
        <dbReference type="SAM" id="MobiDB-lite"/>
    </source>
</evidence>
<proteinExistence type="predicted"/>
<dbReference type="GO" id="GO:0016567">
    <property type="term" value="P:protein ubiquitination"/>
    <property type="evidence" value="ECO:0007669"/>
    <property type="project" value="TreeGrafter"/>
</dbReference>
<dbReference type="AlphaFoldDB" id="A0A6J0BCA8"/>
<dbReference type="OrthoDB" id="308440at2759"/>
<keyword evidence="1 2" id="KW-0802">TPR repeat</keyword>
<dbReference type="InParanoid" id="A0A6J0BCA8"/>
<keyword evidence="4" id="KW-1185">Reference proteome</keyword>
<dbReference type="GO" id="GO:0051301">
    <property type="term" value="P:cell division"/>
    <property type="evidence" value="ECO:0007669"/>
    <property type="project" value="TreeGrafter"/>
</dbReference>
<gene>
    <name evidence="5" type="primary">LOC107219012</name>
</gene>
<dbReference type="SMART" id="SM00028">
    <property type="entry name" value="TPR"/>
    <property type="match status" value="7"/>
</dbReference>
<dbReference type="Proteomes" id="UP000829291">
    <property type="component" value="Chromosome 3"/>
</dbReference>
<dbReference type="GeneID" id="107219012"/>
<evidence type="ECO:0000256" key="2">
    <source>
        <dbReference type="PROSITE-ProRule" id="PRU00339"/>
    </source>
</evidence>
<dbReference type="GO" id="GO:0045842">
    <property type="term" value="P:positive regulation of mitotic metaphase/anaphase transition"/>
    <property type="evidence" value="ECO:0007669"/>
    <property type="project" value="TreeGrafter"/>
</dbReference>
<dbReference type="InterPro" id="IPR019734">
    <property type="entry name" value="TPR_rpt"/>
</dbReference>
<feature type="repeat" description="TPR" evidence="2">
    <location>
        <begin position="471"/>
        <end position="504"/>
    </location>
</feature>
<dbReference type="InterPro" id="IPR011990">
    <property type="entry name" value="TPR-like_helical_dom_sf"/>
</dbReference>
<dbReference type="PROSITE" id="PS50005">
    <property type="entry name" value="TPR"/>
    <property type="match status" value="3"/>
</dbReference>
<feature type="repeat" description="TPR" evidence="2">
    <location>
        <begin position="233"/>
        <end position="266"/>
    </location>
</feature>
<protein>
    <submittedName>
        <fullName evidence="5">Anaphase-promoting complex subunit 7 isoform X1</fullName>
    </submittedName>
</protein>
<dbReference type="PANTHER" id="PTHR12558:SF36">
    <property type="entry name" value="ANAPHASE-PROMOTING COMPLEX SUBUNIT 7"/>
    <property type="match status" value="1"/>
</dbReference>
<organism evidence="5">
    <name type="scientific">Neodiprion lecontei</name>
    <name type="common">Redheaded pine sawfly</name>
    <dbReference type="NCBI Taxonomy" id="441921"/>
    <lineage>
        <taxon>Eukaryota</taxon>
        <taxon>Metazoa</taxon>
        <taxon>Ecdysozoa</taxon>
        <taxon>Arthropoda</taxon>
        <taxon>Hexapoda</taxon>
        <taxon>Insecta</taxon>
        <taxon>Pterygota</taxon>
        <taxon>Neoptera</taxon>
        <taxon>Endopterygota</taxon>
        <taxon>Hymenoptera</taxon>
        <taxon>Tenthredinoidea</taxon>
        <taxon>Diprionidae</taxon>
        <taxon>Diprioninae</taxon>
        <taxon>Neodiprion</taxon>
    </lineage>
</organism>
<feature type="region of interest" description="Disordered" evidence="3">
    <location>
        <begin position="536"/>
        <end position="572"/>
    </location>
</feature>
<dbReference type="PANTHER" id="PTHR12558">
    <property type="entry name" value="CELL DIVISION CYCLE 16,23,27"/>
    <property type="match status" value="1"/>
</dbReference>
<dbReference type="Gene3D" id="1.25.40.10">
    <property type="entry name" value="Tetratricopeptide repeat domain"/>
    <property type="match status" value="4"/>
</dbReference>
<evidence type="ECO:0000313" key="4">
    <source>
        <dbReference type="Proteomes" id="UP000829291"/>
    </source>
</evidence>
<reference evidence="5" key="1">
    <citation type="submission" date="2025-08" db="UniProtKB">
        <authorList>
            <consortium name="RefSeq"/>
        </authorList>
    </citation>
    <scope>IDENTIFICATION</scope>
    <source>
        <tissue evidence="5">Thorax and Abdomen</tissue>
    </source>
</reference>
<feature type="repeat" description="TPR" evidence="2">
    <location>
        <begin position="335"/>
        <end position="368"/>
    </location>
</feature>
<dbReference type="KEGG" id="nlo:107219012"/>
<dbReference type="SUPFAM" id="SSF48452">
    <property type="entry name" value="TPR-like"/>
    <property type="match status" value="3"/>
</dbReference>
<feature type="compositionally biased region" description="Acidic residues" evidence="3">
    <location>
        <begin position="545"/>
        <end position="558"/>
    </location>
</feature>
<dbReference type="RefSeq" id="XP_015512554.1">
    <property type="nucleotide sequence ID" value="XM_015657068.2"/>
</dbReference>
<dbReference type="Pfam" id="PF14559">
    <property type="entry name" value="TPR_19"/>
    <property type="match status" value="1"/>
</dbReference>
<name>A0A6J0BCA8_NEOLC</name>